<reference evidence="8 9" key="1">
    <citation type="journal article" date="2011" name="Stand. Genomic Sci.">
        <title>Complete genome sequence of Syntrophobotulus glycolicus type strain (FlGlyR).</title>
        <authorList>
            <person name="Han C."/>
            <person name="Mwirichia R."/>
            <person name="Chertkov O."/>
            <person name="Held B."/>
            <person name="Lapidus A."/>
            <person name="Nolan M."/>
            <person name="Lucas S."/>
            <person name="Hammon N."/>
            <person name="Deshpande S."/>
            <person name="Cheng J.F."/>
            <person name="Tapia R."/>
            <person name="Goodwin L."/>
            <person name="Pitluck S."/>
            <person name="Huntemann M."/>
            <person name="Liolios K."/>
            <person name="Ivanova N."/>
            <person name="Pagani I."/>
            <person name="Mavromatis K."/>
            <person name="Ovchinikova G."/>
            <person name="Pati A."/>
            <person name="Chen A."/>
            <person name="Palaniappan K."/>
            <person name="Land M."/>
            <person name="Hauser L."/>
            <person name="Brambilla E.M."/>
            <person name="Rohde M."/>
            <person name="Spring S."/>
            <person name="Sikorski J."/>
            <person name="Goker M."/>
            <person name="Woyke T."/>
            <person name="Bristow J."/>
            <person name="Eisen J.A."/>
            <person name="Markowitz V."/>
            <person name="Hugenholtz P."/>
            <person name="Kyrpides N.C."/>
            <person name="Klenk H.P."/>
            <person name="Detter J.C."/>
        </authorList>
    </citation>
    <scope>NUCLEOTIDE SEQUENCE [LARGE SCALE GENOMIC DNA]</scope>
    <source>
        <strain evidence="9">DSM 8271 / FlGlyR</strain>
    </source>
</reference>
<reference evidence="9" key="2">
    <citation type="submission" date="2011-02" db="EMBL/GenBank/DDBJ databases">
        <title>The complete genome of Syntrophobotulus glycolicus DSM 8271.</title>
        <authorList>
            <person name="Lucas S."/>
            <person name="Copeland A."/>
            <person name="Lapidus A."/>
            <person name="Bruce D."/>
            <person name="Goodwin L."/>
            <person name="Pitluck S."/>
            <person name="Kyrpides N."/>
            <person name="Mavromatis K."/>
            <person name="Pagani I."/>
            <person name="Ivanova N."/>
            <person name="Mikhailova N."/>
            <person name="Chertkov O."/>
            <person name="Held B."/>
            <person name="Detter J.C."/>
            <person name="Tapia R."/>
            <person name="Han C."/>
            <person name="Land M."/>
            <person name="Hauser L."/>
            <person name="Markowitz V."/>
            <person name="Cheng J.-F."/>
            <person name="Hugenholtz P."/>
            <person name="Woyke T."/>
            <person name="Wu D."/>
            <person name="Spring S."/>
            <person name="Schroeder M."/>
            <person name="Brambilla E."/>
            <person name="Klenk H.-P."/>
            <person name="Eisen J.A."/>
        </authorList>
    </citation>
    <scope>NUCLEOTIDE SEQUENCE [LARGE SCALE GENOMIC DNA]</scope>
    <source>
        <strain evidence="9">DSM 8271 / FlGlyR</strain>
    </source>
</reference>
<dbReference type="PANTHER" id="PTHR43413">
    <property type="entry name" value="TRANSCRIPTIONAL REGULATOR, ASNC FAMILY"/>
    <property type="match status" value="1"/>
</dbReference>
<dbReference type="Pfam" id="PF17805">
    <property type="entry name" value="AsnC_trans_reg2"/>
    <property type="match status" value="2"/>
</dbReference>
<dbReference type="EMBL" id="CP002547">
    <property type="protein sequence ID" value="ADY55712.1"/>
    <property type="molecule type" value="Genomic_DNA"/>
</dbReference>
<feature type="domain" description="Siroheme decarboxylase NirL-like HTH" evidence="7">
    <location>
        <begin position="187"/>
        <end position="233"/>
    </location>
</feature>
<dbReference type="STRING" id="645991.Sgly_1409"/>
<name>F0SWE6_SYNGF</name>
<dbReference type="PANTHER" id="PTHR43413:SF1">
    <property type="entry name" value="SIROHEME DECARBOXYLASE NIRL SUBUNIT"/>
    <property type="match status" value="1"/>
</dbReference>
<dbReference type="AlphaFoldDB" id="F0SWE6"/>
<dbReference type="Gene3D" id="1.10.10.10">
    <property type="entry name" value="Winged helix-like DNA-binding domain superfamily/Winged helix DNA-binding domain"/>
    <property type="match status" value="1"/>
</dbReference>
<comment type="similarity">
    <text evidence="3">Belongs to the Ahb/Nir family.</text>
</comment>
<feature type="domain" description="Siroheme decarboxylase NirL-like HTH" evidence="7">
    <location>
        <begin position="5"/>
        <end position="51"/>
    </location>
</feature>
<keyword evidence="1" id="KW-0456">Lyase</keyword>
<organism evidence="8 9">
    <name type="scientific">Syntrophobotulus glycolicus (strain DSM 8271 / FlGlyR)</name>
    <dbReference type="NCBI Taxonomy" id="645991"/>
    <lineage>
        <taxon>Bacteria</taxon>
        <taxon>Bacillati</taxon>
        <taxon>Bacillota</taxon>
        <taxon>Clostridia</taxon>
        <taxon>Eubacteriales</taxon>
        <taxon>Desulfitobacteriaceae</taxon>
        <taxon>Syntrophobotulus</taxon>
    </lineage>
</organism>
<dbReference type="InterPro" id="IPR053953">
    <property type="entry name" value="NirdL-like_HTH"/>
</dbReference>
<dbReference type="GO" id="GO:0016829">
    <property type="term" value="F:lyase activity"/>
    <property type="evidence" value="ECO:0007669"/>
    <property type="project" value="UniProtKB-KW"/>
</dbReference>
<comment type="catalytic activity">
    <reaction evidence="5">
        <text>siroheme + 2 H(+) = 12,18-didecarboxysiroheme + 2 CO2</text>
        <dbReference type="Rhea" id="RHEA:19093"/>
        <dbReference type="ChEBI" id="CHEBI:15378"/>
        <dbReference type="ChEBI" id="CHEBI:16526"/>
        <dbReference type="ChEBI" id="CHEBI:60052"/>
        <dbReference type="ChEBI" id="CHEBI:140497"/>
        <dbReference type="EC" id="4.1.1.111"/>
    </reaction>
</comment>
<dbReference type="Proteomes" id="UP000007488">
    <property type="component" value="Chromosome"/>
</dbReference>
<dbReference type="InterPro" id="IPR040523">
    <property type="entry name" value="AsnC_trans_reg2"/>
</dbReference>
<dbReference type="OrthoDB" id="9806536at2"/>
<evidence type="ECO:0000256" key="2">
    <source>
        <dbReference type="ARBA" id="ARBA00023444"/>
    </source>
</evidence>
<dbReference type="InterPro" id="IPR036390">
    <property type="entry name" value="WH_DNA-bd_sf"/>
</dbReference>
<dbReference type="InterPro" id="IPR036388">
    <property type="entry name" value="WH-like_DNA-bd_sf"/>
</dbReference>
<feature type="domain" description="Siroheme decarboxylase AsnC-like ligand binding" evidence="6">
    <location>
        <begin position="243"/>
        <end position="328"/>
    </location>
</feature>
<sequence length="410" mass="46181">MDAVDRAILNMIQESFPADSRPYRTIGSKTGLSEGAAFQRIEQLKHREMIRRLGGIFDSAKLGYVSTLCAARAPEDKIPALAELMGGITEITHSYLRRHHYNLWFTIIACSRQRLEQILNEIKAVLGSEETYSLPAQRVFKVKVCLNFPGGEQTGESRAASIPFTAAAPDRETGEAPFSGLSVSEEEKALIRLLQGNLPSTPTPFAELAKALNSTEEEVLAQVDSFRRRGILRRLAAVLYHQKAGFTSNIMGVWRVPEVLVPETGRRMAASPQVSHCYQRPCLPELPYNLYTMIHGHSDQECREMMAALAEETGIRDYALLFSQTELKKSSMRYFLEEREGGTKSIIYENAMEDKDVKGKGTPVYLKTVRNKETNKIEKLVEMSGDEAWEKINSTDDRIIQMVRTPWDKN</sequence>
<feature type="domain" description="Siroheme decarboxylase AsnC-like ligand binding" evidence="6">
    <location>
        <begin position="61"/>
        <end position="141"/>
    </location>
</feature>
<evidence type="ECO:0000256" key="5">
    <source>
        <dbReference type="ARBA" id="ARBA00048470"/>
    </source>
</evidence>
<dbReference type="RefSeq" id="WP_013624582.1">
    <property type="nucleotide sequence ID" value="NC_015172.1"/>
</dbReference>
<protein>
    <recommendedName>
        <fullName evidence="4">siroheme decarboxylase</fullName>
        <ecNumber evidence="4">4.1.1.111</ecNumber>
    </recommendedName>
</protein>
<keyword evidence="9" id="KW-1185">Reference proteome</keyword>
<evidence type="ECO:0000256" key="1">
    <source>
        <dbReference type="ARBA" id="ARBA00023239"/>
    </source>
</evidence>
<dbReference type="Gene3D" id="3.30.70.3460">
    <property type="match status" value="2"/>
</dbReference>
<comment type="pathway">
    <text evidence="2">Porphyrin-containing compound metabolism.</text>
</comment>
<dbReference type="SUPFAM" id="SSF46785">
    <property type="entry name" value="Winged helix' DNA-binding domain"/>
    <property type="match status" value="1"/>
</dbReference>
<dbReference type="eggNOG" id="COG1522">
    <property type="taxonomic scope" value="Bacteria"/>
</dbReference>
<dbReference type="HOGENOM" id="CLU_049427_0_0_9"/>
<dbReference type="InterPro" id="IPR050684">
    <property type="entry name" value="HTH-Siroheme_Decarb"/>
</dbReference>
<dbReference type="KEGG" id="sgy:Sgly_1409"/>
<accession>F0SWE6</accession>
<proteinExistence type="inferred from homology"/>
<dbReference type="InterPro" id="IPR019888">
    <property type="entry name" value="Tscrpt_reg_AsnC-like"/>
</dbReference>
<evidence type="ECO:0000259" key="6">
    <source>
        <dbReference type="Pfam" id="PF17805"/>
    </source>
</evidence>
<evidence type="ECO:0000313" key="8">
    <source>
        <dbReference type="EMBL" id="ADY55712.1"/>
    </source>
</evidence>
<evidence type="ECO:0000313" key="9">
    <source>
        <dbReference type="Proteomes" id="UP000007488"/>
    </source>
</evidence>
<evidence type="ECO:0000256" key="4">
    <source>
        <dbReference type="ARBA" id="ARBA00023471"/>
    </source>
</evidence>
<dbReference type="SMART" id="SM00344">
    <property type="entry name" value="HTH_ASNC"/>
    <property type="match status" value="1"/>
</dbReference>
<gene>
    <name evidence="8" type="ordered locus">Sgly_1409</name>
</gene>
<dbReference type="EC" id="4.1.1.111" evidence="4"/>
<dbReference type="Pfam" id="PF22451">
    <property type="entry name" value="NirdL-like_HTH"/>
    <property type="match status" value="2"/>
</dbReference>
<evidence type="ECO:0000256" key="3">
    <source>
        <dbReference type="ARBA" id="ARBA00023457"/>
    </source>
</evidence>
<evidence type="ECO:0000259" key="7">
    <source>
        <dbReference type="Pfam" id="PF22451"/>
    </source>
</evidence>